<name>A0AAU8J5V4_9ACTN</name>
<dbReference type="GO" id="GO:0004672">
    <property type="term" value="F:protein kinase activity"/>
    <property type="evidence" value="ECO:0007669"/>
    <property type="project" value="InterPro"/>
</dbReference>
<dbReference type="SMART" id="SM00220">
    <property type="entry name" value="S_TKc"/>
    <property type="match status" value="1"/>
</dbReference>
<reference evidence="3" key="1">
    <citation type="submission" date="2024-06" db="EMBL/GenBank/DDBJ databases">
        <title>Streptomyces sp. strain HUAS MG91 genome sequences.</title>
        <authorList>
            <person name="Mo P."/>
        </authorList>
    </citation>
    <scope>NUCLEOTIDE SEQUENCE</scope>
    <source>
        <strain evidence="3">HUAS MG91</strain>
    </source>
</reference>
<dbReference type="InterPro" id="IPR057929">
    <property type="entry name" value="RamC_N"/>
</dbReference>
<dbReference type="SMART" id="SM01260">
    <property type="entry name" value="LANC_like"/>
    <property type="match status" value="1"/>
</dbReference>
<dbReference type="SUPFAM" id="SSF56112">
    <property type="entry name" value="Protein kinase-like (PK-like)"/>
    <property type="match status" value="1"/>
</dbReference>
<dbReference type="InterPro" id="IPR000719">
    <property type="entry name" value="Prot_kinase_dom"/>
</dbReference>
<feature type="region of interest" description="Disordered" evidence="1">
    <location>
        <begin position="38"/>
        <end position="71"/>
    </location>
</feature>
<evidence type="ECO:0000259" key="2">
    <source>
        <dbReference type="PROSITE" id="PS50011"/>
    </source>
</evidence>
<dbReference type="PROSITE" id="PS50011">
    <property type="entry name" value="PROTEIN_KINASE_DOM"/>
    <property type="match status" value="1"/>
</dbReference>
<dbReference type="Gene3D" id="1.50.10.20">
    <property type="match status" value="1"/>
</dbReference>
<sequence>MDKRYEIYALADPHFYETPERLSGNGRARTLPEFDTARRPVPAGWRSDSNGEWLSLTPLDDDGTPRQGPPQGWKIHASATRENAGKTAAVIWDYCVPRGIPFKFVPAPHLLHLRNAKYAGRDTSGKFATIYPADEVRCQRILEELGELLAGFDGPYILTDLRWGEGPLYVRYGAFVRRLVVDPRGTLVSAVEDAGGRLVPDNREPAFQIPEWVTLPTFLKPHLDARNATTVAELPYRFEKALHFSNGGGVYRGVDTRDERTVVLKEGRPHAGLAADGADAIARLEREKAALERLSGLGVAPEARDWFLVDDHRFLVMDHVPGRPLNAYFAERHPLLAADPDPEKVAAYAAWALGIVAAVEAAVARVHERGIVFNDLHMFNIMVDPDEHTVTLIDFEAATRVEESGGQMLAHPGFWAPLDRTGPEIDHYALACLRLAMFLPVTTLFVVDRGKAAHLADVIAAEFPTVPRTFLDEAVAEITRDAAPGAGSAPTSERRTAPGATALPEPADWPAARDSMAAGILASATPDRDDRLFPGDVVQFATGGGLGLAHGAAGVLLALDLAGAGRFEQGERWLLDHTAPAPRGTALGLYDGLAGIAYALHHLGHPQRALDQIDTLLAEKWQRLAAQLHSGLAGVGLVLDHLAHATGESALADRAAEATALVAERITEALAADGTGGPPRKAGLMRGLSGPALFLLRRHERTGDPALLRLARQALELDLQRCRTSSDGGLHVDEGWRTMPYLADGSAGIGMVADDYLALAPDPGLERARAGAVTAATSRFYIQPGLFEGRAGMILHLARTTAPQAQDRHLATQIDGLGWLAMRYRDHLAFPGHQMMRLSMDLATGTAGCLLALGAAHGTPAHLPFLPPPRRP</sequence>
<dbReference type="KEGG" id="stac:ABII15_11995"/>
<dbReference type="CDD" id="cd04791">
    <property type="entry name" value="LanC_SerThrkinase"/>
    <property type="match status" value="1"/>
</dbReference>
<organism evidence="3">
    <name type="scientific">Streptomyces tabacisoli</name>
    <dbReference type="NCBI Taxonomy" id="3156398"/>
    <lineage>
        <taxon>Bacteria</taxon>
        <taxon>Bacillati</taxon>
        <taxon>Actinomycetota</taxon>
        <taxon>Actinomycetes</taxon>
        <taxon>Kitasatosporales</taxon>
        <taxon>Streptomycetaceae</taxon>
        <taxon>Streptomyces</taxon>
    </lineage>
</organism>
<feature type="domain" description="Protein kinase" evidence="2">
    <location>
        <begin position="236"/>
        <end position="521"/>
    </location>
</feature>
<dbReference type="SUPFAM" id="SSF158745">
    <property type="entry name" value="LanC-like"/>
    <property type="match status" value="1"/>
</dbReference>
<dbReference type="GO" id="GO:0005524">
    <property type="term" value="F:ATP binding"/>
    <property type="evidence" value="ECO:0007669"/>
    <property type="project" value="InterPro"/>
</dbReference>
<dbReference type="InterPro" id="IPR011009">
    <property type="entry name" value="Kinase-like_dom_sf"/>
</dbReference>
<dbReference type="NCBIfam" id="NF038151">
    <property type="entry name" value="lanthi_synth_III"/>
    <property type="match status" value="1"/>
</dbReference>
<dbReference type="AlphaFoldDB" id="A0AAU8J5V4"/>
<dbReference type="RefSeq" id="WP_353947032.1">
    <property type="nucleotide sequence ID" value="NZ_CP159534.1"/>
</dbReference>
<proteinExistence type="predicted"/>
<dbReference type="PRINTS" id="PR01955">
    <property type="entry name" value="LANCFRANKIA"/>
</dbReference>
<accession>A0AAU8J5V4</accession>
<dbReference type="InterPro" id="IPR053524">
    <property type="entry name" value="Aerial_hyphae_peptide-synth"/>
</dbReference>
<evidence type="ECO:0000256" key="1">
    <source>
        <dbReference type="SAM" id="MobiDB-lite"/>
    </source>
</evidence>
<feature type="region of interest" description="Disordered" evidence="1">
    <location>
        <begin position="481"/>
        <end position="508"/>
    </location>
</feature>
<dbReference type="GO" id="GO:0031179">
    <property type="term" value="P:peptide modification"/>
    <property type="evidence" value="ECO:0007669"/>
    <property type="project" value="InterPro"/>
</dbReference>
<dbReference type="Gene3D" id="1.10.510.10">
    <property type="entry name" value="Transferase(Phosphotransferase) domain 1"/>
    <property type="match status" value="1"/>
</dbReference>
<dbReference type="Pfam" id="PF25816">
    <property type="entry name" value="RamC_N"/>
    <property type="match status" value="1"/>
</dbReference>
<dbReference type="InterPro" id="IPR007822">
    <property type="entry name" value="LANC-like"/>
</dbReference>
<dbReference type="EMBL" id="CP159534">
    <property type="protein sequence ID" value="XCJ75602.1"/>
    <property type="molecule type" value="Genomic_DNA"/>
</dbReference>
<evidence type="ECO:0000313" key="3">
    <source>
        <dbReference type="EMBL" id="XCJ75602.1"/>
    </source>
</evidence>
<dbReference type="InterPro" id="IPR058053">
    <property type="entry name" value="RamC_C"/>
</dbReference>
<protein>
    <submittedName>
        <fullName evidence="3">Class III lanthionine synthetase LanKC</fullName>
    </submittedName>
</protein>
<dbReference type="Pfam" id="PF00069">
    <property type="entry name" value="Pkinase"/>
    <property type="match status" value="1"/>
</dbReference>
<gene>
    <name evidence="3" type="primary">lanKC</name>
    <name evidence="3" type="ORF">ABII15_11995</name>
</gene>